<keyword evidence="9" id="KW-1185">Reference proteome</keyword>
<gene>
    <name evidence="8" type="ORF">L1F33_12815</name>
</gene>
<proteinExistence type="predicted"/>
<dbReference type="Pfam" id="PF03544">
    <property type="entry name" value="TonB_C"/>
    <property type="match status" value="1"/>
</dbReference>
<dbReference type="EMBL" id="CP092471">
    <property type="protein sequence ID" value="UVI39101.1"/>
    <property type="molecule type" value="Genomic_DNA"/>
</dbReference>
<feature type="transmembrane region" description="Helical" evidence="6">
    <location>
        <begin position="12"/>
        <end position="31"/>
    </location>
</feature>
<feature type="region of interest" description="Disordered" evidence="5">
    <location>
        <begin position="111"/>
        <end position="159"/>
    </location>
</feature>
<evidence type="ECO:0000256" key="4">
    <source>
        <dbReference type="ARBA" id="ARBA00023136"/>
    </source>
</evidence>
<comment type="subcellular location">
    <subcellularLocation>
        <location evidence="1">Membrane</location>
        <topology evidence="1">Single-pass membrane protein</topology>
    </subcellularLocation>
</comment>
<keyword evidence="3 6" id="KW-1133">Transmembrane helix</keyword>
<name>A0ABY5SZ11_9SPHN</name>
<dbReference type="InterPro" id="IPR006260">
    <property type="entry name" value="TonB/TolA_C"/>
</dbReference>
<protein>
    <submittedName>
        <fullName evidence="8">Energy transducer TonB</fullName>
    </submittedName>
</protein>
<feature type="domain" description="TonB C-terminal" evidence="7">
    <location>
        <begin position="184"/>
        <end position="239"/>
    </location>
</feature>
<evidence type="ECO:0000313" key="8">
    <source>
        <dbReference type="EMBL" id="UVI39101.1"/>
    </source>
</evidence>
<dbReference type="SUPFAM" id="SSF74653">
    <property type="entry name" value="TolA/TonB C-terminal domain"/>
    <property type="match status" value="1"/>
</dbReference>
<feature type="compositionally biased region" description="Gly residues" evidence="5">
    <location>
        <begin position="127"/>
        <end position="155"/>
    </location>
</feature>
<evidence type="ECO:0000256" key="1">
    <source>
        <dbReference type="ARBA" id="ARBA00004167"/>
    </source>
</evidence>
<feature type="region of interest" description="Disordered" evidence="5">
    <location>
        <begin position="49"/>
        <end position="89"/>
    </location>
</feature>
<feature type="compositionally biased region" description="Basic and acidic residues" evidence="5">
    <location>
        <begin position="64"/>
        <end position="84"/>
    </location>
</feature>
<evidence type="ECO:0000256" key="3">
    <source>
        <dbReference type="ARBA" id="ARBA00022989"/>
    </source>
</evidence>
<dbReference type="NCBIfam" id="TIGR01352">
    <property type="entry name" value="tonB_Cterm"/>
    <property type="match status" value="1"/>
</dbReference>
<keyword evidence="4 6" id="KW-0472">Membrane</keyword>
<evidence type="ECO:0000256" key="5">
    <source>
        <dbReference type="SAM" id="MobiDB-lite"/>
    </source>
</evidence>
<keyword evidence="2 6" id="KW-0812">Transmembrane</keyword>
<accession>A0ABY5SZ11</accession>
<evidence type="ECO:0000256" key="6">
    <source>
        <dbReference type="SAM" id="Phobius"/>
    </source>
</evidence>
<dbReference type="InterPro" id="IPR037682">
    <property type="entry name" value="TonB_C"/>
</dbReference>
<sequence>MYASRPPRLASATFALGVTGLGLAVLIWGIGIELPSRIEPPALVAVALDEPRPAPTPTPSPTQRVEEPDPRRAAPKDEAGERNLRNRSTPIIVPPVKPIVLPPPVVAAPAPDIGAASQTGASDLPGPGQGAGNRGEGRGGGGLGGDGDGTGGGEAVVGPRRISGTLSYRDLPEGVLTDYGTIEVEVVFTVLPNGRATGCRAERSSGSALLDSTACRLIEQRFRFRPARDAEGRAVRAQMIETHGWFARPR</sequence>
<evidence type="ECO:0000313" key="9">
    <source>
        <dbReference type="Proteomes" id="UP001065265"/>
    </source>
</evidence>
<dbReference type="Gene3D" id="3.30.1150.10">
    <property type="match status" value="1"/>
</dbReference>
<reference evidence="8" key="1">
    <citation type="submission" date="2022-02" db="EMBL/GenBank/DDBJ databases">
        <title>Qipengyuania spongiae sp. nov., isolated from marine sponge.</title>
        <authorList>
            <person name="Li Z."/>
            <person name="Zhang M."/>
        </authorList>
    </citation>
    <scope>NUCLEOTIDE SEQUENCE</scope>
    <source>
        <strain evidence="8">PHS-Z21</strain>
    </source>
</reference>
<evidence type="ECO:0000259" key="7">
    <source>
        <dbReference type="Pfam" id="PF03544"/>
    </source>
</evidence>
<organism evidence="8 9">
    <name type="scientific">Qipengyuania spongiae</name>
    <dbReference type="NCBI Taxonomy" id="2909673"/>
    <lineage>
        <taxon>Bacteria</taxon>
        <taxon>Pseudomonadati</taxon>
        <taxon>Pseudomonadota</taxon>
        <taxon>Alphaproteobacteria</taxon>
        <taxon>Sphingomonadales</taxon>
        <taxon>Erythrobacteraceae</taxon>
        <taxon>Qipengyuania</taxon>
    </lineage>
</organism>
<dbReference type="Proteomes" id="UP001065265">
    <property type="component" value="Chromosome"/>
</dbReference>
<evidence type="ECO:0000256" key="2">
    <source>
        <dbReference type="ARBA" id="ARBA00022692"/>
    </source>
</evidence>
<dbReference type="RefSeq" id="WP_265558282.1">
    <property type="nucleotide sequence ID" value="NZ_CP092471.1"/>
</dbReference>